<feature type="region of interest" description="Disordered" evidence="5">
    <location>
        <begin position="1"/>
        <end position="113"/>
    </location>
</feature>
<sequence length="357" mass="39480">MYEGSSSGPIRTEDQFNTPVGEALPSEDPKDSDCKASGSNGSNSDSPTNRITSQFRTNLEERLSRHGARPVSPASSRASSSRSRLQKQLDVCSEPGSSSSNSRRLSVDASEKGSITPAMRKKYLKELFLNNSSGLSSILSSKHKSSKEEEEEPKGDTVNCSVLWALDPMEHAWMLSVVDGNYETIVEFLAEDQSLLSRKDLISGFTALHWLAKNGKDETLIKLLRHAEKEGLSVNVNLRGSGGLTPLHLAAMHDQYMVMKILVGAFSADVDVMDYNGKRAWQYLKDNTPNEIKELLGACDDEYFWYLNMNNSASQAQAVEEHAQKNRVEVDSSGGIARQRFPSFKRLLNKIGLLENI</sequence>
<dbReference type="PANTHER" id="PTHR14491">
    <property type="entry name" value="SOSONDOWAH, ISOFORM G"/>
    <property type="match status" value="1"/>
</dbReference>
<proteinExistence type="inferred from homology"/>
<evidence type="ECO:0000256" key="3">
    <source>
        <dbReference type="ARBA" id="ARBA00038122"/>
    </source>
</evidence>
<dbReference type="Gene3D" id="1.25.40.20">
    <property type="entry name" value="Ankyrin repeat-containing domain"/>
    <property type="match status" value="1"/>
</dbReference>
<feature type="repeat" description="ANK" evidence="4">
    <location>
        <begin position="242"/>
        <end position="263"/>
    </location>
</feature>
<gene>
    <name evidence="6" type="ORF">R3I93_015501</name>
</gene>
<evidence type="ECO:0008006" key="8">
    <source>
        <dbReference type="Google" id="ProtNLM"/>
    </source>
</evidence>
<dbReference type="PROSITE" id="PS50088">
    <property type="entry name" value="ANK_REPEAT"/>
    <property type="match status" value="1"/>
</dbReference>
<feature type="compositionally biased region" description="Polar residues" evidence="5">
    <location>
        <begin position="37"/>
        <end position="57"/>
    </location>
</feature>
<evidence type="ECO:0000313" key="6">
    <source>
        <dbReference type="EMBL" id="KAK7141367.1"/>
    </source>
</evidence>
<dbReference type="PROSITE" id="PS50297">
    <property type="entry name" value="ANK_REP_REGION"/>
    <property type="match status" value="1"/>
</dbReference>
<evidence type="ECO:0000256" key="5">
    <source>
        <dbReference type="SAM" id="MobiDB-lite"/>
    </source>
</evidence>
<keyword evidence="2 4" id="KW-0040">ANK repeat</keyword>
<comment type="caution">
    <text evidence="6">The sequence shown here is derived from an EMBL/GenBank/DDBJ whole genome shotgun (WGS) entry which is preliminary data.</text>
</comment>
<organism evidence="6 7">
    <name type="scientific">Phoxinus phoxinus</name>
    <name type="common">Eurasian minnow</name>
    <dbReference type="NCBI Taxonomy" id="58324"/>
    <lineage>
        <taxon>Eukaryota</taxon>
        <taxon>Metazoa</taxon>
        <taxon>Chordata</taxon>
        <taxon>Craniata</taxon>
        <taxon>Vertebrata</taxon>
        <taxon>Euteleostomi</taxon>
        <taxon>Actinopterygii</taxon>
        <taxon>Neopterygii</taxon>
        <taxon>Teleostei</taxon>
        <taxon>Ostariophysi</taxon>
        <taxon>Cypriniformes</taxon>
        <taxon>Leuciscidae</taxon>
        <taxon>Phoxininae</taxon>
        <taxon>Phoxinus</taxon>
    </lineage>
</organism>
<dbReference type="AlphaFoldDB" id="A0AAN9CMX4"/>
<comment type="similarity">
    <text evidence="3">Belongs to the SOWAH family.</text>
</comment>
<protein>
    <recommendedName>
        <fullName evidence="8">Sosondowah ankyrin repeat domain family d</fullName>
    </recommendedName>
</protein>
<reference evidence="6 7" key="1">
    <citation type="submission" date="2024-02" db="EMBL/GenBank/DDBJ databases">
        <title>Chromosome-level genome assembly of the Eurasian Minnow (Phoxinus phoxinus).</title>
        <authorList>
            <person name="Oriowo T.O."/>
            <person name="Martin S."/>
            <person name="Stange M."/>
            <person name="Chrysostomakis Y."/>
            <person name="Brown T."/>
            <person name="Winkler S."/>
            <person name="Kukowka S."/>
            <person name="Myers E.W."/>
            <person name="Bohne A."/>
        </authorList>
    </citation>
    <scope>NUCLEOTIDE SEQUENCE [LARGE SCALE GENOMIC DNA]</scope>
    <source>
        <strain evidence="6">ZFMK-TIS-60720</strain>
        <tissue evidence="6">Whole Organism</tissue>
    </source>
</reference>
<accession>A0AAN9CMX4</accession>
<keyword evidence="7" id="KW-1185">Reference proteome</keyword>
<feature type="compositionally biased region" description="Low complexity" evidence="5">
    <location>
        <begin position="69"/>
        <end position="83"/>
    </location>
</feature>
<evidence type="ECO:0000256" key="1">
    <source>
        <dbReference type="ARBA" id="ARBA00022737"/>
    </source>
</evidence>
<keyword evidence="1" id="KW-0677">Repeat</keyword>
<evidence type="ECO:0000256" key="2">
    <source>
        <dbReference type="ARBA" id="ARBA00023043"/>
    </source>
</evidence>
<dbReference type="InterPro" id="IPR002110">
    <property type="entry name" value="Ankyrin_rpt"/>
</dbReference>
<dbReference type="PANTHER" id="PTHR14491:SF8">
    <property type="entry name" value="ANKYRIN REPEAT DOMAIN-CONTAINING PROTEIN SOWAHD"/>
    <property type="match status" value="1"/>
</dbReference>
<dbReference type="SUPFAM" id="SSF48403">
    <property type="entry name" value="Ankyrin repeat"/>
    <property type="match status" value="1"/>
</dbReference>
<evidence type="ECO:0000256" key="4">
    <source>
        <dbReference type="PROSITE-ProRule" id="PRU00023"/>
    </source>
</evidence>
<evidence type="ECO:0000313" key="7">
    <source>
        <dbReference type="Proteomes" id="UP001364617"/>
    </source>
</evidence>
<dbReference type="Proteomes" id="UP001364617">
    <property type="component" value="Unassembled WGS sequence"/>
</dbReference>
<dbReference type="EMBL" id="JAYKXH010000016">
    <property type="protein sequence ID" value="KAK7141367.1"/>
    <property type="molecule type" value="Genomic_DNA"/>
</dbReference>
<dbReference type="SMART" id="SM00248">
    <property type="entry name" value="ANK"/>
    <property type="match status" value="2"/>
</dbReference>
<dbReference type="Pfam" id="PF12796">
    <property type="entry name" value="Ank_2"/>
    <property type="match status" value="1"/>
</dbReference>
<feature type="compositionally biased region" description="Low complexity" evidence="5">
    <location>
        <begin position="93"/>
        <end position="104"/>
    </location>
</feature>
<dbReference type="InterPro" id="IPR036770">
    <property type="entry name" value="Ankyrin_rpt-contain_sf"/>
</dbReference>
<name>A0AAN9CMX4_9TELE</name>